<dbReference type="Gene3D" id="3.30.420.40">
    <property type="match status" value="1"/>
</dbReference>
<gene>
    <name evidence="2" type="ORF">ODE01S_16460</name>
</gene>
<dbReference type="GO" id="GO:0016740">
    <property type="term" value="F:transferase activity"/>
    <property type="evidence" value="ECO:0007669"/>
    <property type="project" value="UniProtKB-KW"/>
</dbReference>
<dbReference type="AlphaFoldDB" id="A0A511RMQ4"/>
<accession>A0A511RMQ4</accession>
<comment type="caution">
    <text evidence="2">The sequence shown here is derived from an EMBL/GenBank/DDBJ whole genome shotgun (WGS) entry which is preliminary data.</text>
</comment>
<keyword evidence="2" id="KW-0808">Transferase</keyword>
<evidence type="ECO:0000259" key="1">
    <source>
        <dbReference type="Pfam" id="PF00814"/>
    </source>
</evidence>
<dbReference type="NCBIfam" id="TIGR03725">
    <property type="entry name" value="T6A_YeaZ"/>
    <property type="match status" value="1"/>
</dbReference>
<dbReference type="Proteomes" id="UP000321827">
    <property type="component" value="Unassembled WGS sequence"/>
</dbReference>
<dbReference type="InterPro" id="IPR022496">
    <property type="entry name" value="T6A_TsaB"/>
</dbReference>
<dbReference type="SUPFAM" id="SSF53067">
    <property type="entry name" value="Actin-like ATPase domain"/>
    <property type="match status" value="1"/>
</dbReference>
<reference evidence="2 3" key="1">
    <citation type="submission" date="2019-07" db="EMBL/GenBank/DDBJ databases">
        <title>Whole genome shotgun sequence of Oceanithermus desulfurans NBRC 100063.</title>
        <authorList>
            <person name="Hosoyama A."/>
            <person name="Uohara A."/>
            <person name="Ohji S."/>
            <person name="Ichikawa N."/>
        </authorList>
    </citation>
    <scope>NUCLEOTIDE SEQUENCE [LARGE SCALE GENOMIC DNA]</scope>
    <source>
        <strain evidence="2 3">NBRC 100063</strain>
    </source>
</reference>
<sequence length="176" mass="18694">MNVLAIDTATPYLVLGTLDAERTLRRGRRHAETLIADLEAFLAGVGLEPGRLELIVVGEGPGSYTGIRVAVATAMGLARGLGVPVVGASSLAAAAARARGRVRAAFEARNRQVYTALYRVDGLPEEQDPPARLAAGALPREDACLLWNAPPSGRALARLGLERWNRGDARLVPVYF</sequence>
<organism evidence="2 3">
    <name type="scientific">Oceanithermus desulfurans NBRC 100063</name>
    <dbReference type="NCBI Taxonomy" id="1227550"/>
    <lineage>
        <taxon>Bacteria</taxon>
        <taxon>Thermotogati</taxon>
        <taxon>Deinococcota</taxon>
        <taxon>Deinococci</taxon>
        <taxon>Thermales</taxon>
        <taxon>Thermaceae</taxon>
        <taxon>Oceanithermus</taxon>
    </lineage>
</organism>
<protein>
    <submittedName>
        <fullName evidence="2">tRNA (Adenosine(37)-N6)-threonylcarbamoyltransferase complex dimerization subunit type 1 TsaB</fullName>
    </submittedName>
</protein>
<name>A0A511RMQ4_9DEIN</name>
<evidence type="ECO:0000313" key="2">
    <source>
        <dbReference type="EMBL" id="GEM90212.1"/>
    </source>
</evidence>
<feature type="domain" description="Gcp-like" evidence="1">
    <location>
        <begin position="28"/>
        <end position="122"/>
    </location>
</feature>
<dbReference type="InterPro" id="IPR000905">
    <property type="entry name" value="Gcp-like_dom"/>
</dbReference>
<evidence type="ECO:0000313" key="3">
    <source>
        <dbReference type="Proteomes" id="UP000321827"/>
    </source>
</evidence>
<dbReference type="RefSeq" id="WP_147147753.1">
    <property type="nucleotide sequence ID" value="NZ_BJXN01000010.1"/>
</dbReference>
<dbReference type="InterPro" id="IPR043129">
    <property type="entry name" value="ATPase_NBD"/>
</dbReference>
<dbReference type="OrthoDB" id="9784166at2"/>
<dbReference type="Pfam" id="PF00814">
    <property type="entry name" value="TsaD"/>
    <property type="match status" value="1"/>
</dbReference>
<dbReference type="EMBL" id="BJXN01000010">
    <property type="protein sequence ID" value="GEM90212.1"/>
    <property type="molecule type" value="Genomic_DNA"/>
</dbReference>
<dbReference type="GO" id="GO:0002949">
    <property type="term" value="P:tRNA threonylcarbamoyladenosine modification"/>
    <property type="evidence" value="ECO:0007669"/>
    <property type="project" value="InterPro"/>
</dbReference>
<proteinExistence type="predicted"/>